<accession>A0A1A0VUT5</accession>
<evidence type="ECO:0000313" key="1">
    <source>
        <dbReference type="EMBL" id="OBB86992.1"/>
    </source>
</evidence>
<gene>
    <name evidence="1" type="ORF">A5760_04055</name>
</gene>
<proteinExistence type="predicted"/>
<sequence>MEDAVARDGVNRIVLARSGSKYHPAFVIAQLGGCLAARITSGILRWFAASVFGSIEALANRWQHGK</sequence>
<comment type="caution">
    <text evidence="1">The sequence shown here is derived from an EMBL/GenBank/DDBJ whole genome shotgun (WGS) entry which is preliminary data.</text>
</comment>
<dbReference type="EMBL" id="LZSX01000025">
    <property type="protein sequence ID" value="OBB86992.1"/>
    <property type="molecule type" value="Genomic_DNA"/>
</dbReference>
<dbReference type="AlphaFoldDB" id="A0A1A0VUT5"/>
<dbReference type="Proteomes" id="UP000091914">
    <property type="component" value="Unassembled WGS sequence"/>
</dbReference>
<protein>
    <submittedName>
        <fullName evidence="1">Uncharacterized protein</fullName>
    </submittedName>
</protein>
<name>A0A1A0VUT5_9MYCO</name>
<reference evidence="1 2" key="1">
    <citation type="submission" date="2016-06" db="EMBL/GenBank/DDBJ databases">
        <authorList>
            <person name="Kjaerup R.B."/>
            <person name="Dalgaard T.S."/>
            <person name="Juul-Madsen H.R."/>
        </authorList>
    </citation>
    <scope>NUCLEOTIDE SEQUENCE [LARGE SCALE GENOMIC DNA]</scope>
    <source>
        <strain evidence="1 2">852002-51834_SCH5396731</strain>
    </source>
</reference>
<dbReference type="RefSeq" id="WP_064878394.1">
    <property type="nucleotide sequence ID" value="NZ_LZSX01000025.1"/>
</dbReference>
<organism evidence="1 2">
    <name type="scientific">Mycobacterium colombiense</name>
    <dbReference type="NCBI Taxonomy" id="339268"/>
    <lineage>
        <taxon>Bacteria</taxon>
        <taxon>Bacillati</taxon>
        <taxon>Actinomycetota</taxon>
        <taxon>Actinomycetes</taxon>
        <taxon>Mycobacteriales</taxon>
        <taxon>Mycobacteriaceae</taxon>
        <taxon>Mycobacterium</taxon>
        <taxon>Mycobacterium avium complex (MAC)</taxon>
    </lineage>
</organism>
<evidence type="ECO:0000313" key="2">
    <source>
        <dbReference type="Proteomes" id="UP000091914"/>
    </source>
</evidence>